<dbReference type="OrthoDB" id="379794at2759"/>
<dbReference type="AlphaFoldDB" id="A0A2G8L7M8"/>
<gene>
    <name evidence="4" type="ORF">BSL78_06805</name>
</gene>
<accession>A0A2G8L7M8</accession>
<dbReference type="InterPro" id="IPR051374">
    <property type="entry name" value="Ataxin-10/CTR86_families"/>
</dbReference>
<feature type="non-terminal residue" evidence="4">
    <location>
        <position position="78"/>
    </location>
</feature>
<comment type="caution">
    <text evidence="4">The sequence shown here is derived from an EMBL/GenBank/DDBJ whole genome shotgun (WGS) entry which is preliminary data.</text>
</comment>
<evidence type="ECO:0000256" key="2">
    <source>
        <dbReference type="ARBA" id="ARBA00023306"/>
    </source>
</evidence>
<dbReference type="InterPro" id="IPR019156">
    <property type="entry name" value="Ataxin-10_domain"/>
</dbReference>
<sequence length="78" mass="8895">LLLMVHALGKEGNNLFTVTQKNLAAAERASDNPVHGFRRDLVRYRNLSYRCKTSQDLVRDLKGIQVILEQCNIDDQNP</sequence>
<reference evidence="4 5" key="1">
    <citation type="journal article" date="2017" name="PLoS Biol.">
        <title>The sea cucumber genome provides insights into morphological evolution and visceral regeneration.</title>
        <authorList>
            <person name="Zhang X."/>
            <person name="Sun L."/>
            <person name="Yuan J."/>
            <person name="Sun Y."/>
            <person name="Gao Y."/>
            <person name="Zhang L."/>
            <person name="Li S."/>
            <person name="Dai H."/>
            <person name="Hamel J.F."/>
            <person name="Liu C."/>
            <person name="Yu Y."/>
            <person name="Liu S."/>
            <person name="Lin W."/>
            <person name="Guo K."/>
            <person name="Jin S."/>
            <person name="Xu P."/>
            <person name="Storey K.B."/>
            <person name="Huan P."/>
            <person name="Zhang T."/>
            <person name="Zhou Y."/>
            <person name="Zhang J."/>
            <person name="Lin C."/>
            <person name="Li X."/>
            <person name="Xing L."/>
            <person name="Huo D."/>
            <person name="Sun M."/>
            <person name="Wang L."/>
            <person name="Mercier A."/>
            <person name="Li F."/>
            <person name="Yang H."/>
            <person name="Xiang J."/>
        </authorList>
    </citation>
    <scope>NUCLEOTIDE SEQUENCE [LARGE SCALE GENOMIC DNA]</scope>
    <source>
        <strain evidence="4">Shaxun</strain>
        <tissue evidence="4">Muscle</tissue>
    </source>
</reference>
<keyword evidence="1" id="KW-0132">Cell division</keyword>
<proteinExistence type="predicted"/>
<dbReference type="PANTHER" id="PTHR13255:SF0">
    <property type="entry name" value="ATAXIN-10"/>
    <property type="match status" value="1"/>
</dbReference>
<evidence type="ECO:0000313" key="5">
    <source>
        <dbReference type="Proteomes" id="UP000230750"/>
    </source>
</evidence>
<feature type="domain" description="Ataxin-10" evidence="3">
    <location>
        <begin position="37"/>
        <end position="78"/>
    </location>
</feature>
<feature type="non-terminal residue" evidence="4">
    <location>
        <position position="1"/>
    </location>
</feature>
<dbReference type="GO" id="GO:0051301">
    <property type="term" value="P:cell division"/>
    <property type="evidence" value="ECO:0007669"/>
    <property type="project" value="UniProtKB-KW"/>
</dbReference>
<dbReference type="EMBL" id="MRZV01000181">
    <property type="protein sequence ID" value="PIK56277.1"/>
    <property type="molecule type" value="Genomic_DNA"/>
</dbReference>
<evidence type="ECO:0000313" key="4">
    <source>
        <dbReference type="EMBL" id="PIK56277.1"/>
    </source>
</evidence>
<keyword evidence="2" id="KW-0131">Cell cycle</keyword>
<protein>
    <submittedName>
        <fullName evidence="4">Putative ataxin-10-like</fullName>
    </submittedName>
</protein>
<dbReference type="Pfam" id="PF09759">
    <property type="entry name" value="Atx10homo_assoc"/>
    <property type="match status" value="1"/>
</dbReference>
<dbReference type="GO" id="GO:0005829">
    <property type="term" value="C:cytosol"/>
    <property type="evidence" value="ECO:0007669"/>
    <property type="project" value="TreeGrafter"/>
</dbReference>
<dbReference type="GO" id="GO:0031175">
    <property type="term" value="P:neuron projection development"/>
    <property type="evidence" value="ECO:0007669"/>
    <property type="project" value="TreeGrafter"/>
</dbReference>
<evidence type="ECO:0000256" key="1">
    <source>
        <dbReference type="ARBA" id="ARBA00022618"/>
    </source>
</evidence>
<organism evidence="4 5">
    <name type="scientific">Stichopus japonicus</name>
    <name type="common">Sea cucumber</name>
    <dbReference type="NCBI Taxonomy" id="307972"/>
    <lineage>
        <taxon>Eukaryota</taxon>
        <taxon>Metazoa</taxon>
        <taxon>Echinodermata</taxon>
        <taxon>Eleutherozoa</taxon>
        <taxon>Echinozoa</taxon>
        <taxon>Holothuroidea</taxon>
        <taxon>Aspidochirotacea</taxon>
        <taxon>Aspidochirotida</taxon>
        <taxon>Stichopodidae</taxon>
        <taxon>Apostichopus</taxon>
    </lineage>
</organism>
<dbReference type="PANTHER" id="PTHR13255">
    <property type="entry name" value="ATAXIN-10"/>
    <property type="match status" value="1"/>
</dbReference>
<name>A0A2G8L7M8_STIJA</name>
<evidence type="ECO:0000259" key="3">
    <source>
        <dbReference type="Pfam" id="PF09759"/>
    </source>
</evidence>
<dbReference type="Proteomes" id="UP000230750">
    <property type="component" value="Unassembled WGS sequence"/>
</dbReference>
<keyword evidence="5" id="KW-1185">Reference proteome</keyword>